<dbReference type="InterPro" id="IPR012481">
    <property type="entry name" value="KNTase_C"/>
</dbReference>
<proteinExistence type="predicted"/>
<accession>A0A0D5NE54</accession>
<dbReference type="Proteomes" id="UP000032633">
    <property type="component" value="Chromosome"/>
</dbReference>
<sequence>MNLNGPEKMSQSERLQTCHEIAERLHEVYGDQIQAIGVYGSVSRGTDGPYSDIEMFCVLRESGETIEFSYEWSSGPWKAEVDIYSSDILLKQAAIVEGRWPLTHGPYFFTRSLYDPDQFFPALKKAAESPTRSDFSRAISEVLVGEMYEFAGKLRNVNLNGPHSYLPYLAMEFAHYGAMLIGLHNRKLYSTGAMVLPEALELPHRPAGFDTVAELVMSGQLTEPARIVSACEQFWNGLVDWAAEHDYVIHSKRIPF</sequence>
<evidence type="ECO:0000313" key="2">
    <source>
        <dbReference type="EMBL" id="AJY73445.1"/>
    </source>
</evidence>
<reference evidence="2 3" key="1">
    <citation type="journal article" date="2015" name="J. Biotechnol.">
        <title>Complete genome sequence of Paenibacillus beijingensis 7188(T) (=DSM 24997(T)), a novel rhizobacterium from jujube garden soil.</title>
        <authorList>
            <person name="Kwak Y."/>
            <person name="Shin J.H."/>
        </authorList>
    </citation>
    <scope>NUCLEOTIDE SEQUENCE [LARGE SCALE GENOMIC DNA]</scope>
    <source>
        <strain evidence="2 3">DSM 24997</strain>
    </source>
</reference>
<evidence type="ECO:0000259" key="1">
    <source>
        <dbReference type="Pfam" id="PF07827"/>
    </source>
</evidence>
<dbReference type="HOGENOM" id="CLU_105081_0_0_9"/>
<dbReference type="Gene3D" id="3.30.460.10">
    <property type="entry name" value="Beta Polymerase, domain 2"/>
    <property type="match status" value="1"/>
</dbReference>
<dbReference type="PATRIC" id="fig|1126833.4.peg.204"/>
<dbReference type="Pfam" id="PF07827">
    <property type="entry name" value="KNTase_C"/>
    <property type="match status" value="1"/>
</dbReference>
<keyword evidence="2" id="KW-0808">Transferase</keyword>
<dbReference type="NCBIfam" id="NF033061">
    <property type="entry name" value="ANT_4p_I"/>
    <property type="match status" value="1"/>
</dbReference>
<dbReference type="KEGG" id="pbj:VN24_00900"/>
<dbReference type="InterPro" id="IPR043519">
    <property type="entry name" value="NT_sf"/>
</dbReference>
<organism evidence="2 3">
    <name type="scientific">Paenibacillus beijingensis</name>
    <dbReference type="NCBI Taxonomy" id="1126833"/>
    <lineage>
        <taxon>Bacteria</taxon>
        <taxon>Bacillati</taxon>
        <taxon>Bacillota</taxon>
        <taxon>Bacilli</taxon>
        <taxon>Bacillales</taxon>
        <taxon>Paenibacillaceae</taxon>
        <taxon>Paenibacillus</taxon>
    </lineage>
</organism>
<dbReference type="AlphaFoldDB" id="A0A0D5NE54"/>
<dbReference type="EMBL" id="CP011058">
    <property type="protein sequence ID" value="AJY73445.1"/>
    <property type="molecule type" value="Genomic_DNA"/>
</dbReference>
<dbReference type="OrthoDB" id="24442at2"/>
<dbReference type="RefSeq" id="WP_045668880.1">
    <property type="nucleotide sequence ID" value="NZ_CP011058.1"/>
</dbReference>
<dbReference type="SUPFAM" id="SSF81301">
    <property type="entry name" value="Nucleotidyltransferase"/>
    <property type="match status" value="1"/>
</dbReference>
<name>A0A0D5NE54_9BACL</name>
<dbReference type="Gene3D" id="1.20.120.330">
    <property type="entry name" value="Nucleotidyltransferases domain 2"/>
    <property type="match status" value="1"/>
</dbReference>
<dbReference type="GO" id="GO:0016779">
    <property type="term" value="F:nucleotidyltransferase activity"/>
    <property type="evidence" value="ECO:0007669"/>
    <property type="project" value="InterPro"/>
</dbReference>
<dbReference type="CDD" id="cd05403">
    <property type="entry name" value="NT_KNTase_like"/>
    <property type="match status" value="1"/>
</dbReference>
<keyword evidence="3" id="KW-1185">Reference proteome</keyword>
<dbReference type="GO" id="GO:0046677">
    <property type="term" value="P:response to antibiotic"/>
    <property type="evidence" value="ECO:0007669"/>
    <property type="project" value="InterPro"/>
</dbReference>
<reference evidence="3" key="2">
    <citation type="submission" date="2015-03" db="EMBL/GenBank/DDBJ databases">
        <title>Genome sequence of Paenibacillus beijingensis strain DSM 24997T.</title>
        <authorList>
            <person name="Kwak Y."/>
            <person name="Shin J.-H."/>
        </authorList>
    </citation>
    <scope>NUCLEOTIDE SEQUENCE [LARGE SCALE GENOMIC DNA]</scope>
    <source>
        <strain evidence="3">DSM 24997</strain>
    </source>
</reference>
<evidence type="ECO:0000313" key="3">
    <source>
        <dbReference type="Proteomes" id="UP000032633"/>
    </source>
</evidence>
<protein>
    <submittedName>
        <fullName evidence="2">Kanamycin nucleotidyltransferase</fullName>
    </submittedName>
</protein>
<feature type="domain" description="Kanamycin nucleotidyltransferase C-terminal" evidence="1">
    <location>
        <begin position="118"/>
        <end position="248"/>
    </location>
</feature>
<dbReference type="SUPFAM" id="SSF81593">
    <property type="entry name" value="Nucleotidyltransferase substrate binding subunit/domain"/>
    <property type="match status" value="1"/>
</dbReference>
<gene>
    <name evidence="2" type="ORF">VN24_00900</name>
</gene>